<accession>A0ABW5TFT9</accession>
<dbReference type="Proteomes" id="UP001597476">
    <property type="component" value="Unassembled WGS sequence"/>
</dbReference>
<evidence type="ECO:0000313" key="2">
    <source>
        <dbReference type="Proteomes" id="UP001597476"/>
    </source>
</evidence>
<reference evidence="2" key="1">
    <citation type="journal article" date="2019" name="Int. J. Syst. Evol. Microbiol.">
        <title>The Global Catalogue of Microorganisms (GCM) 10K type strain sequencing project: providing services to taxonomists for standard genome sequencing and annotation.</title>
        <authorList>
            <consortium name="The Broad Institute Genomics Platform"/>
            <consortium name="The Broad Institute Genome Sequencing Center for Infectious Disease"/>
            <person name="Wu L."/>
            <person name="Ma J."/>
        </authorList>
    </citation>
    <scope>NUCLEOTIDE SEQUENCE [LARGE SCALE GENOMIC DNA]</scope>
    <source>
        <strain evidence="2">KCTC 42398</strain>
    </source>
</reference>
<dbReference type="NCBIfam" id="TIGR02757">
    <property type="entry name" value="TIGR02757 family protein"/>
    <property type="match status" value="1"/>
</dbReference>
<dbReference type="EMBL" id="JBHULY010000039">
    <property type="protein sequence ID" value="MFD2727478.1"/>
    <property type="molecule type" value="Genomic_DNA"/>
</dbReference>
<name>A0ABW5TFT9_9FLAO</name>
<keyword evidence="2" id="KW-1185">Reference proteome</keyword>
<sequence length="261" mass="29936">MNKIGNKLPKAELKIFLDEKVEQYNNPKFIETDPIQVPHRFSKKEDVEISGFLTATIAWGNRKSIINNAQRLIELLDSAPHDFVLNHQESDLEKLEPFVHRTFNGGDCIQFIKSLQHIYKNHGGLEGVFSKHAEKDSLQKSISKFKTLFFEIEHLPRTQKHVSDPLKNSAAKRINMYLRWMVRQDNAGVDFGIWKTLLPSQLSCPLDVHSGNVARKLGLLKRKQNDAKALLELDKNLRQLDAEDPVKYDFALFGLGVFEGF</sequence>
<gene>
    <name evidence="1" type="ORF">ACFSR8_14735</name>
</gene>
<evidence type="ECO:0000313" key="1">
    <source>
        <dbReference type="EMBL" id="MFD2727478.1"/>
    </source>
</evidence>
<dbReference type="InterPro" id="IPR014127">
    <property type="entry name" value="CHP02757"/>
</dbReference>
<comment type="caution">
    <text evidence="1">The sequence shown here is derived from an EMBL/GenBank/DDBJ whole genome shotgun (WGS) entry which is preliminary data.</text>
</comment>
<dbReference type="Pfam" id="PF09674">
    <property type="entry name" value="DUF2400"/>
    <property type="match status" value="1"/>
</dbReference>
<proteinExistence type="predicted"/>
<organism evidence="1 2">
    <name type="scientific">Hyunsoonleella rubra</name>
    <dbReference type="NCBI Taxonomy" id="1737062"/>
    <lineage>
        <taxon>Bacteria</taxon>
        <taxon>Pseudomonadati</taxon>
        <taxon>Bacteroidota</taxon>
        <taxon>Flavobacteriia</taxon>
        <taxon>Flavobacteriales</taxon>
        <taxon>Flavobacteriaceae</taxon>
    </lineage>
</organism>
<protein>
    <submittedName>
        <fullName evidence="1">TIGR02757 family protein</fullName>
    </submittedName>
</protein>
<dbReference type="RefSeq" id="WP_380293385.1">
    <property type="nucleotide sequence ID" value="NZ_JBHULY010000039.1"/>
</dbReference>